<evidence type="ECO:0000313" key="1">
    <source>
        <dbReference type="EMBL" id="KKN79315.1"/>
    </source>
</evidence>
<accession>A0A0F9TDL8</accession>
<organism evidence="1">
    <name type="scientific">marine sediment metagenome</name>
    <dbReference type="NCBI Taxonomy" id="412755"/>
    <lineage>
        <taxon>unclassified sequences</taxon>
        <taxon>metagenomes</taxon>
        <taxon>ecological metagenomes</taxon>
    </lineage>
</organism>
<dbReference type="AlphaFoldDB" id="A0A0F9TDL8"/>
<name>A0A0F9TDL8_9ZZZZ</name>
<gene>
    <name evidence="1" type="ORF">LCGC14_0340970</name>
</gene>
<comment type="caution">
    <text evidence="1">The sequence shown here is derived from an EMBL/GenBank/DDBJ whole genome shotgun (WGS) entry which is preliminary data.</text>
</comment>
<dbReference type="EMBL" id="LAZR01000249">
    <property type="protein sequence ID" value="KKN79315.1"/>
    <property type="molecule type" value="Genomic_DNA"/>
</dbReference>
<sequence>MKNENLIVKRVRVNDDGVIEKRCTNCGEWLIATRDFFSISVGGLKGLQSQCKVCLKQKATYSQEARRAYCKRYHKLHKVHNNKMNRKYYRLHRGQVLIRQMVTQRKRSQRLKEEALKYYSIGNKVACVNCGFSNIDALTIDHVNGGGNKHRRQLGGRSGVSFYYWLAENKYPEGYRTLCMNCQFIKLGELHSVLPLNQSNKIIVRDVVHGI</sequence>
<protein>
    <submittedName>
        <fullName evidence="1">Uncharacterized protein</fullName>
    </submittedName>
</protein>
<proteinExistence type="predicted"/>
<reference evidence="1" key="1">
    <citation type="journal article" date="2015" name="Nature">
        <title>Complex archaea that bridge the gap between prokaryotes and eukaryotes.</title>
        <authorList>
            <person name="Spang A."/>
            <person name="Saw J.H."/>
            <person name="Jorgensen S.L."/>
            <person name="Zaremba-Niedzwiedzka K."/>
            <person name="Martijn J."/>
            <person name="Lind A.E."/>
            <person name="van Eijk R."/>
            <person name="Schleper C."/>
            <person name="Guy L."/>
            <person name="Ettema T.J."/>
        </authorList>
    </citation>
    <scope>NUCLEOTIDE SEQUENCE</scope>
</reference>